<evidence type="ECO:0000256" key="1">
    <source>
        <dbReference type="SAM" id="Phobius"/>
    </source>
</evidence>
<keyword evidence="1" id="KW-0812">Transmembrane</keyword>
<feature type="non-terminal residue" evidence="2">
    <location>
        <position position="1"/>
    </location>
</feature>
<reference evidence="2" key="1">
    <citation type="journal article" date="2021" name="J. Hered.">
        <title>Genome Assembly of Salicaceae Populus deltoides (Eastern Cottonwood) I-69 Based on Nanopore Sequencing and Hi-C Technologies.</title>
        <authorList>
            <person name="Bai S."/>
            <person name="Wu H."/>
            <person name="Zhang J."/>
            <person name="Pan Z."/>
            <person name="Zhao W."/>
            <person name="Li Z."/>
            <person name="Tong C."/>
        </authorList>
    </citation>
    <scope>NUCLEOTIDE SEQUENCE</scope>
    <source>
        <tissue evidence="2">Leaf</tissue>
    </source>
</reference>
<comment type="caution">
    <text evidence="2">The sequence shown here is derived from an EMBL/GenBank/DDBJ whole genome shotgun (WGS) entry which is preliminary data.</text>
</comment>
<accession>A0A8T2WNG7</accession>
<dbReference type="Proteomes" id="UP000807159">
    <property type="component" value="Chromosome 18"/>
</dbReference>
<organism evidence="2 3">
    <name type="scientific">Populus deltoides</name>
    <name type="common">Eastern poplar</name>
    <name type="synonym">Eastern cottonwood</name>
    <dbReference type="NCBI Taxonomy" id="3696"/>
    <lineage>
        <taxon>Eukaryota</taxon>
        <taxon>Viridiplantae</taxon>
        <taxon>Streptophyta</taxon>
        <taxon>Embryophyta</taxon>
        <taxon>Tracheophyta</taxon>
        <taxon>Spermatophyta</taxon>
        <taxon>Magnoliopsida</taxon>
        <taxon>eudicotyledons</taxon>
        <taxon>Gunneridae</taxon>
        <taxon>Pentapetalae</taxon>
        <taxon>rosids</taxon>
        <taxon>fabids</taxon>
        <taxon>Malpighiales</taxon>
        <taxon>Salicaceae</taxon>
        <taxon>Saliceae</taxon>
        <taxon>Populus</taxon>
    </lineage>
</organism>
<sequence>AGEGMLLLAGRWWLASVMLEVTVALGCCCGAGAGDGACFGRYSLRPKGEADAADGAGDAAPGRLVRPWV</sequence>
<keyword evidence="3" id="KW-1185">Reference proteome</keyword>
<keyword evidence="1" id="KW-1133">Transmembrane helix</keyword>
<name>A0A8T2WNG7_POPDE</name>
<keyword evidence="1" id="KW-0472">Membrane</keyword>
<gene>
    <name evidence="2" type="ORF">H0E87_028920</name>
</gene>
<evidence type="ECO:0000313" key="3">
    <source>
        <dbReference type="Proteomes" id="UP000807159"/>
    </source>
</evidence>
<feature type="transmembrane region" description="Helical" evidence="1">
    <location>
        <begin position="12"/>
        <end position="33"/>
    </location>
</feature>
<proteinExistence type="predicted"/>
<protein>
    <submittedName>
        <fullName evidence="2">Uncharacterized protein</fullName>
    </submittedName>
</protein>
<dbReference type="EMBL" id="JACEGQ020000018">
    <property type="protein sequence ID" value="KAH8481237.1"/>
    <property type="molecule type" value="Genomic_DNA"/>
</dbReference>
<evidence type="ECO:0000313" key="2">
    <source>
        <dbReference type="EMBL" id="KAH8481237.1"/>
    </source>
</evidence>
<dbReference type="AlphaFoldDB" id="A0A8T2WNG7"/>